<feature type="non-terminal residue" evidence="6">
    <location>
        <position position="457"/>
    </location>
</feature>
<dbReference type="InterPro" id="IPR053905">
    <property type="entry name" value="EF-G-like_DII"/>
</dbReference>
<evidence type="ECO:0000259" key="5">
    <source>
        <dbReference type="PROSITE" id="PS51722"/>
    </source>
</evidence>
<dbReference type="FunFam" id="3.40.50.300:FF:000514">
    <property type="entry name" value="Ribosome-releasing factor 2, mitochondrial"/>
    <property type="match status" value="1"/>
</dbReference>
<dbReference type="NCBIfam" id="TIGR00231">
    <property type="entry name" value="small_GTP"/>
    <property type="match status" value="1"/>
</dbReference>
<organism evidence="6 7">
    <name type="scientific">Allomyces macrogynus (strain ATCC 38327)</name>
    <name type="common">Allomyces javanicus var. macrogynus</name>
    <dbReference type="NCBI Taxonomy" id="578462"/>
    <lineage>
        <taxon>Eukaryota</taxon>
        <taxon>Fungi</taxon>
        <taxon>Fungi incertae sedis</taxon>
        <taxon>Blastocladiomycota</taxon>
        <taxon>Blastocladiomycetes</taxon>
        <taxon>Blastocladiales</taxon>
        <taxon>Blastocladiaceae</taxon>
        <taxon>Allomyces</taxon>
    </lineage>
</organism>
<dbReference type="InterPro" id="IPR031157">
    <property type="entry name" value="G_TR_CS"/>
</dbReference>
<dbReference type="Proteomes" id="UP000054350">
    <property type="component" value="Unassembled WGS sequence"/>
</dbReference>
<dbReference type="PANTHER" id="PTHR43261">
    <property type="entry name" value="TRANSLATION ELONGATION FACTOR G-RELATED"/>
    <property type="match status" value="1"/>
</dbReference>
<evidence type="ECO:0000313" key="7">
    <source>
        <dbReference type="Proteomes" id="UP000054350"/>
    </source>
</evidence>
<dbReference type="OMA" id="IKWSDED"/>
<evidence type="ECO:0000313" key="6">
    <source>
        <dbReference type="EMBL" id="KNE70008.1"/>
    </source>
</evidence>
<dbReference type="Gene3D" id="2.40.30.10">
    <property type="entry name" value="Translation factors"/>
    <property type="match status" value="1"/>
</dbReference>
<dbReference type="GO" id="GO:0003746">
    <property type="term" value="F:translation elongation factor activity"/>
    <property type="evidence" value="ECO:0007669"/>
    <property type="project" value="UniProtKB-KW"/>
</dbReference>
<accession>A0A0L0T5E7</accession>
<keyword evidence="1" id="KW-0547">Nucleotide-binding</keyword>
<reference evidence="6 7" key="1">
    <citation type="submission" date="2009-11" db="EMBL/GenBank/DDBJ databases">
        <title>Annotation of Allomyces macrogynus ATCC 38327.</title>
        <authorList>
            <consortium name="The Broad Institute Genome Sequencing Platform"/>
            <person name="Russ C."/>
            <person name="Cuomo C."/>
            <person name="Burger G."/>
            <person name="Gray M.W."/>
            <person name="Holland P.W.H."/>
            <person name="King N."/>
            <person name="Lang F.B.F."/>
            <person name="Roger A.J."/>
            <person name="Ruiz-Trillo I."/>
            <person name="Young S.K."/>
            <person name="Zeng Q."/>
            <person name="Gargeya S."/>
            <person name="Fitzgerald M."/>
            <person name="Haas B."/>
            <person name="Abouelleil A."/>
            <person name="Alvarado L."/>
            <person name="Arachchi H.M."/>
            <person name="Berlin A."/>
            <person name="Chapman S.B."/>
            <person name="Gearin G."/>
            <person name="Goldberg J."/>
            <person name="Griggs A."/>
            <person name="Gujja S."/>
            <person name="Hansen M."/>
            <person name="Heiman D."/>
            <person name="Howarth C."/>
            <person name="Larimer J."/>
            <person name="Lui A."/>
            <person name="MacDonald P.J.P."/>
            <person name="McCowen C."/>
            <person name="Montmayeur A."/>
            <person name="Murphy C."/>
            <person name="Neiman D."/>
            <person name="Pearson M."/>
            <person name="Priest M."/>
            <person name="Roberts A."/>
            <person name="Saif S."/>
            <person name="Shea T."/>
            <person name="Sisk P."/>
            <person name="Stolte C."/>
            <person name="Sykes S."/>
            <person name="Wortman J."/>
            <person name="Nusbaum C."/>
            <person name="Birren B."/>
        </authorList>
    </citation>
    <scope>NUCLEOTIDE SEQUENCE [LARGE SCALE GENOMIC DNA]</scope>
    <source>
        <strain evidence="6 7">ATCC 38327</strain>
    </source>
</reference>
<feature type="domain" description="Tr-type G" evidence="5">
    <location>
        <begin position="17"/>
        <end position="307"/>
    </location>
</feature>
<evidence type="ECO:0000256" key="3">
    <source>
        <dbReference type="ARBA" id="ARBA00023128"/>
    </source>
</evidence>
<dbReference type="PROSITE" id="PS00301">
    <property type="entry name" value="G_TR_1"/>
    <property type="match status" value="1"/>
</dbReference>
<gene>
    <name evidence="6" type="ORF">AMAG_14847</name>
</gene>
<name>A0A0L0T5E7_ALLM3</name>
<evidence type="ECO:0000256" key="2">
    <source>
        <dbReference type="ARBA" id="ARBA00022917"/>
    </source>
</evidence>
<dbReference type="PROSITE" id="PS51722">
    <property type="entry name" value="G_TR_2"/>
    <property type="match status" value="1"/>
</dbReference>
<dbReference type="GO" id="GO:0005759">
    <property type="term" value="C:mitochondrial matrix"/>
    <property type="evidence" value="ECO:0007669"/>
    <property type="project" value="UniProtKB-ARBA"/>
</dbReference>
<reference evidence="7" key="2">
    <citation type="submission" date="2009-11" db="EMBL/GenBank/DDBJ databases">
        <title>The Genome Sequence of Allomyces macrogynus strain ATCC 38327.</title>
        <authorList>
            <consortium name="The Broad Institute Genome Sequencing Platform"/>
            <person name="Russ C."/>
            <person name="Cuomo C."/>
            <person name="Shea T."/>
            <person name="Young S.K."/>
            <person name="Zeng Q."/>
            <person name="Koehrsen M."/>
            <person name="Haas B."/>
            <person name="Borodovsky M."/>
            <person name="Guigo R."/>
            <person name="Alvarado L."/>
            <person name="Berlin A."/>
            <person name="Borenstein D."/>
            <person name="Chen Z."/>
            <person name="Engels R."/>
            <person name="Freedman E."/>
            <person name="Gellesch M."/>
            <person name="Goldberg J."/>
            <person name="Griggs A."/>
            <person name="Gujja S."/>
            <person name="Heiman D."/>
            <person name="Hepburn T."/>
            <person name="Howarth C."/>
            <person name="Jen D."/>
            <person name="Larson L."/>
            <person name="Lewis B."/>
            <person name="Mehta T."/>
            <person name="Park D."/>
            <person name="Pearson M."/>
            <person name="Roberts A."/>
            <person name="Saif S."/>
            <person name="Shenoy N."/>
            <person name="Sisk P."/>
            <person name="Stolte C."/>
            <person name="Sykes S."/>
            <person name="Walk T."/>
            <person name="White J."/>
            <person name="Yandava C."/>
            <person name="Burger G."/>
            <person name="Gray M.W."/>
            <person name="Holland P.W.H."/>
            <person name="King N."/>
            <person name="Lang F.B.F."/>
            <person name="Roger A.J."/>
            <person name="Ruiz-Trillo I."/>
            <person name="Lander E."/>
            <person name="Nusbaum C."/>
        </authorList>
    </citation>
    <scope>NUCLEOTIDE SEQUENCE [LARGE SCALE GENOMIC DNA]</scope>
    <source>
        <strain evidence="7">ATCC 38327</strain>
    </source>
</reference>
<dbReference type="VEuPathDB" id="FungiDB:AMAG_14847"/>
<dbReference type="Pfam" id="PF00009">
    <property type="entry name" value="GTP_EFTU"/>
    <property type="match status" value="1"/>
</dbReference>
<dbReference type="Gene3D" id="3.40.50.300">
    <property type="entry name" value="P-loop containing nucleotide triphosphate hydrolases"/>
    <property type="match status" value="1"/>
</dbReference>
<dbReference type="InterPro" id="IPR000795">
    <property type="entry name" value="T_Tr_GTP-bd_dom"/>
</dbReference>
<sequence>MGAAATAFKGITKFALAHVRNLGIIAHIDAGKTTTTERMLHYAGHTKRIGNVDDGSTVMDFMPQERERGITIQSAAITFGWTVDQQPHQVNLVDTPGHVDFTFEVERSLRVLDGAVAILDGVAGVEAQTETVWAQANKYSVPRIAFVNKMDRAGANLDRSVTGIRNRLPGWGPPLVIQKPLFMADQMSTVGSGLEGVLDVVGMRTLHWNPEGDKIEAREVTNPAHLDQLRTARAELVDALANVSDDVLDAFLKSDDPMAVPATVLHTALRQATLSAQGVPVLVGASFRNMGVQPLLDAAMRYLPSPADRPPVPAHVPKHGEVMIRLEDQKLCALAFKVVYDAKRGYLTYVRVYAGQLASRSSIWNATRQVKERVNKVLLMYAQDSEEIPHVDPGNIAVILGFKDTFTGDTLLGANDHAGPHKHMTLAGLHRPHPCSRQLSRLRRRRTCATCAALEHM</sequence>
<dbReference type="PRINTS" id="PR00315">
    <property type="entry name" value="ELONGATNFCT"/>
</dbReference>
<dbReference type="PANTHER" id="PTHR43261:SF1">
    <property type="entry name" value="RIBOSOME-RELEASING FACTOR 2, MITOCHONDRIAL"/>
    <property type="match status" value="1"/>
</dbReference>
<keyword evidence="6" id="KW-0251">Elongation factor</keyword>
<evidence type="ECO:0000256" key="1">
    <source>
        <dbReference type="ARBA" id="ARBA00022741"/>
    </source>
</evidence>
<keyword evidence="2" id="KW-0648">Protein biosynthesis</keyword>
<dbReference type="GO" id="GO:0032790">
    <property type="term" value="P:ribosome disassembly"/>
    <property type="evidence" value="ECO:0007669"/>
    <property type="project" value="TreeGrafter"/>
</dbReference>
<dbReference type="EMBL" id="GG745363">
    <property type="protein sequence ID" value="KNE70008.1"/>
    <property type="molecule type" value="Genomic_DNA"/>
</dbReference>
<dbReference type="Pfam" id="PF22042">
    <property type="entry name" value="EF-G_D2"/>
    <property type="match status" value="1"/>
</dbReference>
<dbReference type="SUPFAM" id="SSF50447">
    <property type="entry name" value="Translation proteins"/>
    <property type="match status" value="1"/>
</dbReference>
<keyword evidence="3" id="KW-0496">Mitochondrion</keyword>
<dbReference type="InterPro" id="IPR009000">
    <property type="entry name" value="Transl_B-barrel_sf"/>
</dbReference>
<dbReference type="GO" id="GO:0005525">
    <property type="term" value="F:GTP binding"/>
    <property type="evidence" value="ECO:0007669"/>
    <property type="project" value="UniProtKB-KW"/>
</dbReference>
<dbReference type="OrthoDB" id="198619at2759"/>
<dbReference type="AlphaFoldDB" id="A0A0L0T5E7"/>
<dbReference type="eggNOG" id="KOG0464">
    <property type="taxonomic scope" value="Eukaryota"/>
</dbReference>
<dbReference type="CDD" id="cd01886">
    <property type="entry name" value="EF-G"/>
    <property type="match status" value="1"/>
</dbReference>
<dbReference type="InterPro" id="IPR005225">
    <property type="entry name" value="Small_GTP-bd"/>
</dbReference>
<evidence type="ECO:0000256" key="4">
    <source>
        <dbReference type="ARBA" id="ARBA00023134"/>
    </source>
</evidence>
<proteinExistence type="predicted"/>
<keyword evidence="4" id="KW-0342">GTP-binding</keyword>
<dbReference type="GO" id="GO:0003924">
    <property type="term" value="F:GTPase activity"/>
    <property type="evidence" value="ECO:0007669"/>
    <property type="project" value="InterPro"/>
</dbReference>
<keyword evidence="7" id="KW-1185">Reference proteome</keyword>
<protein>
    <submittedName>
        <fullName evidence="6">Translation elongation factor G</fullName>
    </submittedName>
</protein>
<dbReference type="GO" id="GO:0032543">
    <property type="term" value="P:mitochondrial translation"/>
    <property type="evidence" value="ECO:0007669"/>
    <property type="project" value="TreeGrafter"/>
</dbReference>
<dbReference type="InterPro" id="IPR027417">
    <property type="entry name" value="P-loop_NTPase"/>
</dbReference>
<dbReference type="SUPFAM" id="SSF52540">
    <property type="entry name" value="P-loop containing nucleoside triphosphate hydrolases"/>
    <property type="match status" value="1"/>
</dbReference>
<dbReference type="STRING" id="578462.A0A0L0T5E7"/>